<evidence type="ECO:0000313" key="2">
    <source>
        <dbReference type="EMBL" id="AQZ62645.1"/>
    </source>
</evidence>
<organism evidence="2 3">
    <name type="scientific">[Actinomadura] parvosata subsp. kistnae</name>
    <dbReference type="NCBI Taxonomy" id="1909395"/>
    <lineage>
        <taxon>Bacteria</taxon>
        <taxon>Bacillati</taxon>
        <taxon>Actinomycetota</taxon>
        <taxon>Actinomycetes</taxon>
        <taxon>Streptosporangiales</taxon>
        <taxon>Streptosporangiaceae</taxon>
        <taxon>Nonomuraea</taxon>
    </lineage>
</organism>
<dbReference type="AlphaFoldDB" id="A0A1U9ZXG0"/>
<dbReference type="EMBL" id="CP017717">
    <property type="protein sequence ID" value="AQZ62645.1"/>
    <property type="molecule type" value="Genomic_DNA"/>
</dbReference>
<evidence type="ECO:0000259" key="1">
    <source>
        <dbReference type="Pfam" id="PF06983"/>
    </source>
</evidence>
<dbReference type="InterPro" id="IPR009725">
    <property type="entry name" value="3_dmu_93_MTrfase"/>
</dbReference>
<dbReference type="STRING" id="1909395.BKM31_15300"/>
<proteinExistence type="predicted"/>
<reference evidence="3" key="1">
    <citation type="journal article" date="2017" name="Med. Chem. Commun.">
        <title>Nonomuraea sp. ATCC 55076 harbours the largest actinomycete chromosome to date and the kistamicin biosynthetic gene cluster.</title>
        <authorList>
            <person name="Nazari B."/>
            <person name="Forneris C.C."/>
            <person name="Gibson M.I."/>
            <person name="Moon K."/>
            <person name="Schramma K.R."/>
            <person name="Seyedsayamdost M.R."/>
        </authorList>
    </citation>
    <scope>NUCLEOTIDE SEQUENCE [LARGE SCALE GENOMIC DNA]</scope>
    <source>
        <strain evidence="3">ATCC 55076</strain>
    </source>
</reference>
<dbReference type="CDD" id="cd06588">
    <property type="entry name" value="PhnB_like"/>
    <property type="match status" value="1"/>
</dbReference>
<gene>
    <name evidence="2" type="ORF">BKM31_15300</name>
</gene>
<dbReference type="Pfam" id="PF06983">
    <property type="entry name" value="3-dmu-9_3-mt"/>
    <property type="match status" value="1"/>
</dbReference>
<dbReference type="InterPro" id="IPR028973">
    <property type="entry name" value="PhnB-like"/>
</dbReference>
<dbReference type="InterPro" id="IPR029068">
    <property type="entry name" value="Glyas_Bleomycin-R_OHBP_Dase"/>
</dbReference>
<dbReference type="PIRSF" id="PIRSF021700">
    <property type="entry name" value="3_dmu_93_MTrfase"/>
    <property type="match status" value="1"/>
</dbReference>
<dbReference type="SUPFAM" id="SSF54593">
    <property type="entry name" value="Glyoxalase/Bleomycin resistance protein/Dihydroxybiphenyl dioxygenase"/>
    <property type="match status" value="1"/>
</dbReference>
<dbReference type="Gene3D" id="3.30.720.110">
    <property type="match status" value="1"/>
</dbReference>
<dbReference type="PANTHER" id="PTHR33990:SF4">
    <property type="entry name" value="PHNB-LIKE DOMAIN-CONTAINING PROTEIN"/>
    <property type="match status" value="1"/>
</dbReference>
<keyword evidence="3" id="KW-1185">Reference proteome</keyword>
<protein>
    <recommendedName>
        <fullName evidence="1">PhnB-like domain-containing protein</fullName>
    </recommendedName>
</protein>
<dbReference type="KEGG" id="noa:BKM31_15300"/>
<name>A0A1U9ZXG0_9ACTN</name>
<evidence type="ECO:0000313" key="3">
    <source>
        <dbReference type="Proteomes" id="UP000190797"/>
    </source>
</evidence>
<accession>A0A1U9ZXG0</accession>
<sequence length="131" mass="14969">MMRITTFLMFQNRDAEEAMNFYVSLFDDGKVVSVKRYGPGEDGPEGTIQHATFSLAGREYMCIDSPPVHGFTFTPSMSLFVDCDSEEQLQRLYDALLEDRQALMPLGSYGFSRKFGWVNDRFGVSWQLNLP</sequence>
<feature type="domain" description="PhnB-like" evidence="1">
    <location>
        <begin position="3"/>
        <end position="128"/>
    </location>
</feature>
<dbReference type="Gene3D" id="3.30.720.100">
    <property type="match status" value="1"/>
</dbReference>
<dbReference type="Proteomes" id="UP000190797">
    <property type="component" value="Chromosome"/>
</dbReference>
<dbReference type="PANTHER" id="PTHR33990">
    <property type="entry name" value="PROTEIN YJDN-RELATED"/>
    <property type="match status" value="1"/>
</dbReference>